<proteinExistence type="predicted"/>
<protein>
    <submittedName>
        <fullName evidence="2">Uncharacterized protein</fullName>
    </submittedName>
</protein>
<dbReference type="Proteomes" id="UP000315217">
    <property type="component" value="Unassembled WGS sequence"/>
</dbReference>
<dbReference type="EMBL" id="VBAI01000009">
    <property type="protein sequence ID" value="TMJ13275.1"/>
    <property type="molecule type" value="Genomic_DNA"/>
</dbReference>
<evidence type="ECO:0000313" key="3">
    <source>
        <dbReference type="Proteomes" id="UP000315217"/>
    </source>
</evidence>
<accession>A0A537LZ51</accession>
<name>A0A537LZ51_9BACT</name>
<feature type="compositionally biased region" description="Low complexity" evidence="1">
    <location>
        <begin position="117"/>
        <end position="136"/>
    </location>
</feature>
<organism evidence="2 3">
    <name type="scientific">Candidatus Segetimicrobium genomatis</name>
    <dbReference type="NCBI Taxonomy" id="2569760"/>
    <lineage>
        <taxon>Bacteria</taxon>
        <taxon>Bacillati</taxon>
        <taxon>Candidatus Sysuimicrobiota</taxon>
        <taxon>Candidatus Sysuimicrobiia</taxon>
        <taxon>Candidatus Sysuimicrobiales</taxon>
        <taxon>Candidatus Segetimicrobiaceae</taxon>
        <taxon>Candidatus Segetimicrobium</taxon>
    </lineage>
</organism>
<evidence type="ECO:0000313" key="2">
    <source>
        <dbReference type="EMBL" id="TMJ13275.1"/>
    </source>
</evidence>
<comment type="caution">
    <text evidence="2">The sequence shown here is derived from an EMBL/GenBank/DDBJ whole genome shotgun (WGS) entry which is preliminary data.</text>
</comment>
<evidence type="ECO:0000256" key="1">
    <source>
        <dbReference type="SAM" id="MobiDB-lite"/>
    </source>
</evidence>
<sequence length="201" mass="20249">MAGTGDTQVLTRIGFAQRWLDRAKRQCTEGNLTRTALTLVLAGAEVHHAIEATGAPAGVGTRRSTPFAFVLVSAVVASALLLASRWPVTSGAASSPPPRLVRLSSSSGALLEAVGTAGSASRPASPSAAAGGPRSGRVVDAQVASPSATLLGTGHELPLDRTSGTAPIVVGSSHISMSELIDLVLTAERALRQEPAGTSSP</sequence>
<gene>
    <name evidence="2" type="ORF">E6G98_00850</name>
</gene>
<feature type="region of interest" description="Disordered" evidence="1">
    <location>
        <begin position="114"/>
        <end position="137"/>
    </location>
</feature>
<dbReference type="AlphaFoldDB" id="A0A537LZ51"/>
<reference evidence="2 3" key="1">
    <citation type="journal article" date="2019" name="Nat. Microbiol.">
        <title>Mediterranean grassland soil C-N compound turnover is dependent on rainfall and depth, and is mediated by genomically divergent microorganisms.</title>
        <authorList>
            <person name="Diamond S."/>
            <person name="Andeer P.F."/>
            <person name="Li Z."/>
            <person name="Crits-Christoph A."/>
            <person name="Burstein D."/>
            <person name="Anantharaman K."/>
            <person name="Lane K.R."/>
            <person name="Thomas B.C."/>
            <person name="Pan C."/>
            <person name="Northen T.R."/>
            <person name="Banfield J.F."/>
        </authorList>
    </citation>
    <scope>NUCLEOTIDE SEQUENCE [LARGE SCALE GENOMIC DNA]</scope>
    <source>
        <strain evidence="2">NP_1</strain>
    </source>
</reference>